<dbReference type="Proteomes" id="UP000321379">
    <property type="component" value="Unassembled WGS sequence"/>
</dbReference>
<dbReference type="RefSeq" id="WP_147783805.1">
    <property type="nucleotide sequence ID" value="NZ_VRMG01000008.1"/>
</dbReference>
<gene>
    <name evidence="2" type="ORF">FVP33_11465</name>
</gene>
<dbReference type="EMBL" id="VRMG01000008">
    <property type="protein sequence ID" value="TXN29761.1"/>
    <property type="molecule type" value="Genomic_DNA"/>
</dbReference>
<protein>
    <submittedName>
        <fullName evidence="2">Uncharacterized protein</fullName>
    </submittedName>
</protein>
<sequence>MTIMFGLAESVVAPLVRAIAGAELTTSEVEDCFARASWTGIAEPGDRTAGELVAALGAATALTTVVEHWSVERTGKPSRRPGRPFRSRRSRRRPTAGCRG</sequence>
<dbReference type="AlphaFoldDB" id="A0A5C8UPF4"/>
<evidence type="ECO:0000313" key="2">
    <source>
        <dbReference type="EMBL" id="TXN29761.1"/>
    </source>
</evidence>
<keyword evidence="3" id="KW-1185">Reference proteome</keyword>
<accession>A0A5C8UPF4</accession>
<reference evidence="2 3" key="1">
    <citation type="submission" date="2019-08" db="EMBL/GenBank/DDBJ databases">
        <title>Bacterial whole genome sequence for Glaciihabitans sp. CHu50b-6-2.</title>
        <authorList>
            <person name="Jin L."/>
        </authorList>
    </citation>
    <scope>NUCLEOTIDE SEQUENCE [LARGE SCALE GENOMIC DNA]</scope>
    <source>
        <strain evidence="2 3">CHu50b-6-2</strain>
    </source>
</reference>
<organism evidence="2 3">
    <name type="scientific">Lacisediminihabitans profunda</name>
    <dbReference type="NCBI Taxonomy" id="2594790"/>
    <lineage>
        <taxon>Bacteria</taxon>
        <taxon>Bacillati</taxon>
        <taxon>Actinomycetota</taxon>
        <taxon>Actinomycetes</taxon>
        <taxon>Micrococcales</taxon>
        <taxon>Microbacteriaceae</taxon>
        <taxon>Lacisediminihabitans</taxon>
    </lineage>
</organism>
<comment type="caution">
    <text evidence="2">The sequence shown here is derived from an EMBL/GenBank/DDBJ whole genome shotgun (WGS) entry which is preliminary data.</text>
</comment>
<name>A0A5C8UPF4_9MICO</name>
<feature type="region of interest" description="Disordered" evidence="1">
    <location>
        <begin position="71"/>
        <end position="100"/>
    </location>
</feature>
<evidence type="ECO:0000256" key="1">
    <source>
        <dbReference type="SAM" id="MobiDB-lite"/>
    </source>
</evidence>
<feature type="compositionally biased region" description="Basic residues" evidence="1">
    <location>
        <begin position="76"/>
        <end position="94"/>
    </location>
</feature>
<proteinExistence type="predicted"/>
<evidence type="ECO:0000313" key="3">
    <source>
        <dbReference type="Proteomes" id="UP000321379"/>
    </source>
</evidence>